<dbReference type="AlphaFoldDB" id="A0AAW2FLF1"/>
<keyword evidence="2" id="KW-1185">Reference proteome</keyword>
<gene>
    <name evidence="1" type="ORF">PUN28_011805</name>
</gene>
<reference evidence="1 2" key="1">
    <citation type="submission" date="2023-03" db="EMBL/GenBank/DDBJ databases">
        <title>High recombination rates correlate with genetic variation in Cardiocondyla obscurior ants.</title>
        <authorList>
            <person name="Errbii M."/>
        </authorList>
    </citation>
    <scope>NUCLEOTIDE SEQUENCE [LARGE SCALE GENOMIC DNA]</scope>
    <source>
        <strain evidence="1">Alpha-2009</strain>
        <tissue evidence="1">Whole body</tissue>
    </source>
</reference>
<proteinExistence type="predicted"/>
<accession>A0AAW2FLF1</accession>
<protein>
    <submittedName>
        <fullName evidence="1">Uncharacterized protein</fullName>
    </submittedName>
</protein>
<evidence type="ECO:0000313" key="2">
    <source>
        <dbReference type="Proteomes" id="UP001430953"/>
    </source>
</evidence>
<evidence type="ECO:0000313" key="1">
    <source>
        <dbReference type="EMBL" id="KAL0114747.1"/>
    </source>
</evidence>
<comment type="caution">
    <text evidence="1">The sequence shown here is derived from an EMBL/GenBank/DDBJ whole genome shotgun (WGS) entry which is preliminary data.</text>
</comment>
<organism evidence="1 2">
    <name type="scientific">Cardiocondyla obscurior</name>
    <dbReference type="NCBI Taxonomy" id="286306"/>
    <lineage>
        <taxon>Eukaryota</taxon>
        <taxon>Metazoa</taxon>
        <taxon>Ecdysozoa</taxon>
        <taxon>Arthropoda</taxon>
        <taxon>Hexapoda</taxon>
        <taxon>Insecta</taxon>
        <taxon>Pterygota</taxon>
        <taxon>Neoptera</taxon>
        <taxon>Endopterygota</taxon>
        <taxon>Hymenoptera</taxon>
        <taxon>Apocrita</taxon>
        <taxon>Aculeata</taxon>
        <taxon>Formicoidea</taxon>
        <taxon>Formicidae</taxon>
        <taxon>Myrmicinae</taxon>
        <taxon>Cardiocondyla</taxon>
    </lineage>
</organism>
<name>A0AAW2FLF1_9HYME</name>
<sequence>MKIGLLSSQLGIPFTIDAAASTVVNEVGVFASDLCAEGLDTSHLRGGAGSGRASCIGGATLSHRQNSSTPLYADW</sequence>
<dbReference type="EMBL" id="JADYXP020000011">
    <property type="protein sequence ID" value="KAL0114747.1"/>
    <property type="molecule type" value="Genomic_DNA"/>
</dbReference>
<dbReference type="Proteomes" id="UP001430953">
    <property type="component" value="Unassembled WGS sequence"/>
</dbReference>